<evidence type="ECO:0000313" key="2">
    <source>
        <dbReference type="EMBL" id="MCB5226866.1"/>
    </source>
</evidence>
<evidence type="ECO:0008006" key="4">
    <source>
        <dbReference type="Google" id="ProtNLM"/>
    </source>
</evidence>
<dbReference type="EMBL" id="JAEINI020000004">
    <property type="protein sequence ID" value="MCB5226866.1"/>
    <property type="molecule type" value="Genomic_DNA"/>
</dbReference>
<protein>
    <recommendedName>
        <fullName evidence="4">PH domain-containing protein</fullName>
    </recommendedName>
</protein>
<keyword evidence="1" id="KW-0812">Transmembrane</keyword>
<reference evidence="2 3" key="1">
    <citation type="submission" date="2021-10" db="EMBL/GenBank/DDBJ databases">
        <title>Alishewanella koreense sp. nov. isolated from seawater of southwestern coast in South Korea and the proposal for the reclassification of Rheinheimera perlucida and Rheinheimera tuosuensis as Arsukibacterium perlucida and Arsukibacterium tuosuensis.</title>
        <authorList>
            <person name="Kim K.H."/>
            <person name="Ruan W."/>
            <person name="Kim K.R."/>
            <person name="Baek J.H."/>
            <person name="Jeon C.O."/>
        </authorList>
    </citation>
    <scope>NUCLEOTIDE SEQUENCE [LARGE SCALE GENOMIC DNA]</scope>
    <source>
        <strain evidence="2 3">16-MA</strain>
    </source>
</reference>
<feature type="transmembrane region" description="Helical" evidence="1">
    <location>
        <begin position="43"/>
        <end position="62"/>
    </location>
</feature>
<proteinExistence type="predicted"/>
<dbReference type="Proteomes" id="UP000633814">
    <property type="component" value="Unassembled WGS sequence"/>
</dbReference>
<keyword evidence="3" id="KW-1185">Reference proteome</keyword>
<evidence type="ECO:0000256" key="1">
    <source>
        <dbReference type="SAM" id="Phobius"/>
    </source>
</evidence>
<dbReference type="RefSeq" id="WP_226750952.1">
    <property type="nucleotide sequence ID" value="NZ_JAEINI020000004.1"/>
</dbReference>
<feature type="transmembrane region" description="Helical" evidence="1">
    <location>
        <begin position="21"/>
        <end position="37"/>
    </location>
</feature>
<keyword evidence="1" id="KW-0472">Membrane</keyword>
<comment type="caution">
    <text evidence="2">The sequence shown here is derived from an EMBL/GenBank/DDBJ whole genome shotgun (WGS) entry which is preliminary data.</text>
</comment>
<gene>
    <name evidence="2" type="ORF">JAO78_008560</name>
</gene>
<accession>A0ABS8C3H2</accession>
<evidence type="ECO:0000313" key="3">
    <source>
        <dbReference type="Proteomes" id="UP000633814"/>
    </source>
</evidence>
<sequence length="150" mass="17562">MTKLSTIQSAVQAKPFYQQPRIMFAIWLLLSILYLAYRYITDQFWLFETLYGLLLLSYPFWLPSLFKAPKPLLINDPKNYVRFDAEQMLIGEANIEIKKVQKVALDVVEQQVYFSLPFNSNKLPSFVFALEQLEDFKAHLVKGLGKIEYV</sequence>
<organism evidence="2 3">
    <name type="scientific">Alishewanella maricola</name>
    <dbReference type="NCBI Taxonomy" id="2795740"/>
    <lineage>
        <taxon>Bacteria</taxon>
        <taxon>Pseudomonadati</taxon>
        <taxon>Pseudomonadota</taxon>
        <taxon>Gammaproteobacteria</taxon>
        <taxon>Alteromonadales</taxon>
        <taxon>Alteromonadaceae</taxon>
        <taxon>Alishewanella</taxon>
    </lineage>
</organism>
<name>A0ABS8C3H2_9ALTE</name>
<keyword evidence="1" id="KW-1133">Transmembrane helix</keyword>